<dbReference type="EMBL" id="JAIOIV010000076">
    <property type="protein sequence ID" value="MBZ0156471.1"/>
    <property type="molecule type" value="Genomic_DNA"/>
</dbReference>
<proteinExistence type="predicted"/>
<accession>A0A953JEX2</accession>
<comment type="caution">
    <text evidence="1">The sequence shown here is derived from an EMBL/GenBank/DDBJ whole genome shotgun (WGS) entry which is preliminary data.</text>
</comment>
<gene>
    <name evidence="1" type="ORF">K8I29_09730</name>
</gene>
<sequence length="70" mass="8085">MEKREVHQKVTSKSGGIEKKEAYPYNRVVVDVKRNRGRTRHVPPAVIPPAYPTLPLHPAVRSFYLPYCKK</sequence>
<reference evidence="1" key="1">
    <citation type="journal article" date="2021" name="bioRxiv">
        <title>Unraveling nitrogen, sulfur and carbon metabolic pathways and microbial community transcriptional responses to substrate deprivation and toxicity stresses in a bioreactor mimicking anoxic brackish coastal sediment conditions.</title>
        <authorList>
            <person name="Martins P.D."/>
            <person name="Echeveste M.J."/>
            <person name="Arshad A."/>
            <person name="Kurth J."/>
            <person name="Ouboter H."/>
            <person name="Jetten M.S.M."/>
            <person name="Welte C.U."/>
        </authorList>
    </citation>
    <scope>NUCLEOTIDE SEQUENCE</scope>
    <source>
        <strain evidence="1">MAG_39</strain>
    </source>
</reference>
<dbReference type="AlphaFoldDB" id="A0A953JEX2"/>
<dbReference type="Proteomes" id="UP000705867">
    <property type="component" value="Unassembled WGS sequence"/>
</dbReference>
<name>A0A953JEX2_9BACT</name>
<evidence type="ECO:0000313" key="1">
    <source>
        <dbReference type="EMBL" id="MBZ0156471.1"/>
    </source>
</evidence>
<reference evidence="1" key="2">
    <citation type="submission" date="2021-08" db="EMBL/GenBank/DDBJ databases">
        <authorList>
            <person name="Dalcin Martins P."/>
        </authorList>
    </citation>
    <scope>NUCLEOTIDE SEQUENCE</scope>
    <source>
        <strain evidence="1">MAG_39</strain>
    </source>
</reference>
<organism evidence="1 2">
    <name type="scientific">Candidatus Nitrobium versatile</name>
    <dbReference type="NCBI Taxonomy" id="2884831"/>
    <lineage>
        <taxon>Bacteria</taxon>
        <taxon>Pseudomonadati</taxon>
        <taxon>Nitrospirota</taxon>
        <taxon>Nitrospiria</taxon>
        <taxon>Nitrospirales</taxon>
        <taxon>Nitrospiraceae</taxon>
        <taxon>Candidatus Nitrobium</taxon>
    </lineage>
</organism>
<protein>
    <submittedName>
        <fullName evidence="1">Uncharacterized protein</fullName>
    </submittedName>
</protein>
<evidence type="ECO:0000313" key="2">
    <source>
        <dbReference type="Proteomes" id="UP000705867"/>
    </source>
</evidence>